<dbReference type="AlphaFoldDB" id="A0A517MAL9"/>
<dbReference type="Proteomes" id="UP000320672">
    <property type="component" value="Chromosome"/>
</dbReference>
<keyword evidence="2" id="KW-1185">Reference proteome</keyword>
<dbReference type="EMBL" id="CP036262">
    <property type="protein sequence ID" value="QDS91827.1"/>
    <property type="molecule type" value="Genomic_DNA"/>
</dbReference>
<dbReference type="RefSeq" id="WP_145350006.1">
    <property type="nucleotide sequence ID" value="NZ_CP036262.1"/>
</dbReference>
<reference evidence="1 2" key="1">
    <citation type="submission" date="2019-02" db="EMBL/GenBank/DDBJ databases">
        <title>Deep-cultivation of Planctomycetes and their phenomic and genomic characterization uncovers novel biology.</title>
        <authorList>
            <person name="Wiegand S."/>
            <person name="Jogler M."/>
            <person name="Boedeker C."/>
            <person name="Pinto D."/>
            <person name="Vollmers J."/>
            <person name="Rivas-Marin E."/>
            <person name="Kohn T."/>
            <person name="Peeters S.H."/>
            <person name="Heuer A."/>
            <person name="Rast P."/>
            <person name="Oberbeckmann S."/>
            <person name="Bunk B."/>
            <person name="Jeske O."/>
            <person name="Meyerdierks A."/>
            <person name="Storesund J.E."/>
            <person name="Kallscheuer N."/>
            <person name="Luecker S."/>
            <person name="Lage O.M."/>
            <person name="Pohl T."/>
            <person name="Merkel B.J."/>
            <person name="Hornburger P."/>
            <person name="Mueller R.-W."/>
            <person name="Bruemmer F."/>
            <person name="Labrenz M."/>
            <person name="Spormann A.M."/>
            <person name="Op den Camp H."/>
            <person name="Overmann J."/>
            <person name="Amann R."/>
            <person name="Jetten M.S.M."/>
            <person name="Mascher T."/>
            <person name="Medema M.H."/>
            <person name="Devos D.P."/>
            <person name="Kaster A.-K."/>
            <person name="Ovreas L."/>
            <person name="Rohde M."/>
            <person name="Galperin M.Y."/>
            <person name="Jogler C."/>
        </authorList>
    </citation>
    <scope>NUCLEOTIDE SEQUENCE [LARGE SCALE GENOMIC DNA]</scope>
    <source>
        <strain evidence="1 2">FF011L</strain>
    </source>
</reference>
<gene>
    <name evidence="1" type="ORF">FF011L_05620</name>
</gene>
<protein>
    <submittedName>
        <fullName evidence="1">Uncharacterized protein</fullName>
    </submittedName>
</protein>
<name>A0A517MAL9_9BACT</name>
<organism evidence="1 2">
    <name type="scientific">Roseimaritima multifibrata</name>
    <dbReference type="NCBI Taxonomy" id="1930274"/>
    <lineage>
        <taxon>Bacteria</taxon>
        <taxon>Pseudomonadati</taxon>
        <taxon>Planctomycetota</taxon>
        <taxon>Planctomycetia</taxon>
        <taxon>Pirellulales</taxon>
        <taxon>Pirellulaceae</taxon>
        <taxon>Roseimaritima</taxon>
    </lineage>
</organism>
<dbReference type="KEGG" id="rml:FF011L_05620"/>
<sequence>MTQIDPTIDWNAVRSSAYECLDATWNLGCWADRALDDDDQKHPTLLHLEVITRAATTFKKSSLVLLPGFPGASSDSGKYSPIFDAIQLATASIESKPISWFSEVAFASAHEAAFELLRRALIRVEDTIHAIGLSGIAEIEDFTGATLRAILRAISSSSVSQPALSSIEVNQLRAWIDREWAAVVRFGDTDVVTVNGHCGCRVDNPEPNETETIIGVSLHDAMMHLDDDAEAASAEVKRFSKSTHEAPERVGKCPHDGRRYLHKVDDLVRCMKNFYGLNSSETKRLRAFLKTKTREPLTK</sequence>
<evidence type="ECO:0000313" key="2">
    <source>
        <dbReference type="Proteomes" id="UP000320672"/>
    </source>
</evidence>
<accession>A0A517MAL9</accession>
<dbReference type="OrthoDB" id="9871639at2"/>
<proteinExistence type="predicted"/>
<evidence type="ECO:0000313" key="1">
    <source>
        <dbReference type="EMBL" id="QDS91827.1"/>
    </source>
</evidence>